<evidence type="ECO:0000313" key="3">
    <source>
        <dbReference type="Proteomes" id="UP000245119"/>
    </source>
</evidence>
<dbReference type="PANTHER" id="PTHR10826">
    <property type="entry name" value="COMPLEMENT COMPONENT 1"/>
    <property type="match status" value="1"/>
</dbReference>
<evidence type="ECO:0000313" key="2">
    <source>
        <dbReference type="EMBL" id="PVD33035.1"/>
    </source>
</evidence>
<dbReference type="GO" id="GO:0042256">
    <property type="term" value="P:cytosolic ribosome assembly"/>
    <property type="evidence" value="ECO:0007669"/>
    <property type="project" value="TreeGrafter"/>
</dbReference>
<dbReference type="Proteomes" id="UP000245119">
    <property type="component" value="Linkage Group LG4"/>
</dbReference>
<keyword evidence="3" id="KW-1185">Reference proteome</keyword>
<evidence type="ECO:0008006" key="4">
    <source>
        <dbReference type="Google" id="ProtNLM"/>
    </source>
</evidence>
<comment type="caution">
    <text evidence="2">The sequence shown here is derived from an EMBL/GenBank/DDBJ whole genome shotgun (WGS) entry which is preliminary data.</text>
</comment>
<reference evidence="2 3" key="1">
    <citation type="submission" date="2018-04" db="EMBL/GenBank/DDBJ databases">
        <title>The genome of golden apple snail Pomacea canaliculata provides insight into stress tolerance and invasive adaptation.</title>
        <authorList>
            <person name="Liu C."/>
            <person name="Liu B."/>
            <person name="Ren Y."/>
            <person name="Zhang Y."/>
            <person name="Wang H."/>
            <person name="Li S."/>
            <person name="Jiang F."/>
            <person name="Yin L."/>
            <person name="Zhang G."/>
            <person name="Qian W."/>
            <person name="Fan W."/>
        </authorList>
    </citation>
    <scope>NUCLEOTIDE SEQUENCE [LARGE SCALE GENOMIC DNA]</scope>
    <source>
        <strain evidence="2">SZHN2017</strain>
        <tissue evidence="2">Muscle</tissue>
    </source>
</reference>
<evidence type="ECO:0000256" key="1">
    <source>
        <dbReference type="ARBA" id="ARBA00005457"/>
    </source>
</evidence>
<dbReference type="EMBL" id="PZQS01000004">
    <property type="protein sequence ID" value="PVD33035.1"/>
    <property type="molecule type" value="Genomic_DNA"/>
</dbReference>
<proteinExistence type="inferred from homology"/>
<dbReference type="Gene3D" id="3.10.280.10">
    <property type="entry name" value="Mitochondrial glycoprotein"/>
    <property type="match status" value="1"/>
</dbReference>
<sequence>MARCMRYSLPAVSKYVFGSNSLRLTQSPLKFITQIQNLGMRQSSSALFGPFLRKKSATLTAVKSSTCDYPRALQTEVDKELTKFLEKEITFEESERKKQVQVKGVDGFEVTTADADITLTRKSGNEIIKVKFTVNGSVDAEASMQADDQEAEPEMVSRPPFTVEITKGDGRTLSLHCTFVSPAELEQETSQDTEAIVDNFEIQEVALHTGELTETVYSVSADIMDGNLYDLLMDMLDERGINDEFANQLVDFSSSYEHSKYVEFLKNLKSFAEK</sequence>
<dbReference type="InterPro" id="IPR003428">
    <property type="entry name" value="MAM33"/>
</dbReference>
<dbReference type="GO" id="GO:0005759">
    <property type="term" value="C:mitochondrial matrix"/>
    <property type="evidence" value="ECO:0007669"/>
    <property type="project" value="InterPro"/>
</dbReference>
<dbReference type="AlphaFoldDB" id="A0A2T7PHY6"/>
<dbReference type="OrthoDB" id="278212at2759"/>
<dbReference type="Pfam" id="PF02330">
    <property type="entry name" value="MAM33"/>
    <property type="match status" value="1"/>
</dbReference>
<protein>
    <recommendedName>
        <fullName evidence="4">Complement component 1 Q subcomponent-binding protein, mitochondrial</fullName>
    </recommendedName>
</protein>
<dbReference type="SUPFAM" id="SSF54529">
    <property type="entry name" value="Mitochondrial glycoprotein MAM33-like"/>
    <property type="match status" value="1"/>
</dbReference>
<dbReference type="STRING" id="400727.A0A2T7PHY6"/>
<dbReference type="InterPro" id="IPR036561">
    <property type="entry name" value="MAM33_sf"/>
</dbReference>
<comment type="similarity">
    <text evidence="1">Belongs to the MAM33 family.</text>
</comment>
<gene>
    <name evidence="2" type="ORF">C0Q70_08483</name>
</gene>
<organism evidence="2 3">
    <name type="scientific">Pomacea canaliculata</name>
    <name type="common">Golden apple snail</name>
    <dbReference type="NCBI Taxonomy" id="400727"/>
    <lineage>
        <taxon>Eukaryota</taxon>
        <taxon>Metazoa</taxon>
        <taxon>Spiralia</taxon>
        <taxon>Lophotrochozoa</taxon>
        <taxon>Mollusca</taxon>
        <taxon>Gastropoda</taxon>
        <taxon>Caenogastropoda</taxon>
        <taxon>Architaenioglossa</taxon>
        <taxon>Ampullarioidea</taxon>
        <taxon>Ampullariidae</taxon>
        <taxon>Pomacea</taxon>
    </lineage>
</organism>
<accession>A0A2T7PHY6</accession>
<name>A0A2T7PHY6_POMCA</name>
<dbReference type="PANTHER" id="PTHR10826:SF1">
    <property type="entry name" value="COMPLEMENT COMPONENT 1 Q SUBCOMPONENT-BINDING PROTEIN, MITOCHONDRIAL"/>
    <property type="match status" value="1"/>
</dbReference>